<keyword evidence="1" id="KW-0175">Coiled coil</keyword>
<name>A0A6A6WSC1_9PLEO</name>
<organism evidence="4 5">
    <name type="scientific">Melanomma pulvis-pyrius CBS 109.77</name>
    <dbReference type="NCBI Taxonomy" id="1314802"/>
    <lineage>
        <taxon>Eukaryota</taxon>
        <taxon>Fungi</taxon>
        <taxon>Dikarya</taxon>
        <taxon>Ascomycota</taxon>
        <taxon>Pezizomycotina</taxon>
        <taxon>Dothideomycetes</taxon>
        <taxon>Pleosporomycetidae</taxon>
        <taxon>Pleosporales</taxon>
        <taxon>Melanommataceae</taxon>
        <taxon>Melanomma</taxon>
    </lineage>
</organism>
<feature type="region of interest" description="Disordered" evidence="2">
    <location>
        <begin position="155"/>
        <end position="224"/>
    </location>
</feature>
<feature type="compositionally biased region" description="Basic residues" evidence="2">
    <location>
        <begin position="182"/>
        <end position="193"/>
    </location>
</feature>
<gene>
    <name evidence="4" type="ORF">K505DRAFT_379903</name>
</gene>
<keyword evidence="3" id="KW-0472">Membrane</keyword>
<dbReference type="AlphaFoldDB" id="A0A6A6WSC1"/>
<proteinExistence type="predicted"/>
<sequence length="224" mass="24813">MNLAVIMQHPVAYFLSGCTVTLMVIGLWLYNKAPIHLYGNHLHGKPSDLPHYFEPETAEATRRLQKELDELKRQSTQLHKQLARANSMIAVQSRDVASHRGEKNALRGILQGVEQELERERETLIKALAELKEEQAKAAELLRLHTAAEATLMDVQTKEKLTPPSPEIPSPVIDAQADGPAKKKKGRRRKKRAAGQNAQETQGSQAGEESDGVALRTTSGAWCS</sequence>
<feature type="coiled-coil region" evidence="1">
    <location>
        <begin position="61"/>
        <end position="151"/>
    </location>
</feature>
<evidence type="ECO:0000256" key="1">
    <source>
        <dbReference type="SAM" id="Coils"/>
    </source>
</evidence>
<feature type="transmembrane region" description="Helical" evidence="3">
    <location>
        <begin position="12"/>
        <end position="30"/>
    </location>
</feature>
<reference evidence="4" key="1">
    <citation type="journal article" date="2020" name="Stud. Mycol.">
        <title>101 Dothideomycetes genomes: a test case for predicting lifestyles and emergence of pathogens.</title>
        <authorList>
            <person name="Haridas S."/>
            <person name="Albert R."/>
            <person name="Binder M."/>
            <person name="Bloem J."/>
            <person name="Labutti K."/>
            <person name="Salamov A."/>
            <person name="Andreopoulos B."/>
            <person name="Baker S."/>
            <person name="Barry K."/>
            <person name="Bills G."/>
            <person name="Bluhm B."/>
            <person name="Cannon C."/>
            <person name="Castanera R."/>
            <person name="Culley D."/>
            <person name="Daum C."/>
            <person name="Ezra D."/>
            <person name="Gonzalez J."/>
            <person name="Henrissat B."/>
            <person name="Kuo A."/>
            <person name="Liang C."/>
            <person name="Lipzen A."/>
            <person name="Lutzoni F."/>
            <person name="Magnuson J."/>
            <person name="Mondo S."/>
            <person name="Nolan M."/>
            <person name="Ohm R."/>
            <person name="Pangilinan J."/>
            <person name="Park H.-J."/>
            <person name="Ramirez L."/>
            <person name="Alfaro M."/>
            <person name="Sun H."/>
            <person name="Tritt A."/>
            <person name="Yoshinaga Y."/>
            <person name="Zwiers L.-H."/>
            <person name="Turgeon B."/>
            <person name="Goodwin S."/>
            <person name="Spatafora J."/>
            <person name="Crous P."/>
            <person name="Grigoriev I."/>
        </authorList>
    </citation>
    <scope>NUCLEOTIDE SEQUENCE</scope>
    <source>
        <strain evidence="4">CBS 109.77</strain>
    </source>
</reference>
<evidence type="ECO:0000256" key="3">
    <source>
        <dbReference type="SAM" id="Phobius"/>
    </source>
</evidence>
<evidence type="ECO:0000313" key="5">
    <source>
        <dbReference type="Proteomes" id="UP000799757"/>
    </source>
</evidence>
<dbReference type="EMBL" id="MU002380">
    <property type="protein sequence ID" value="KAF2786972.1"/>
    <property type="molecule type" value="Genomic_DNA"/>
</dbReference>
<protein>
    <submittedName>
        <fullName evidence="4">Uncharacterized protein</fullName>
    </submittedName>
</protein>
<dbReference type="Proteomes" id="UP000799757">
    <property type="component" value="Unassembled WGS sequence"/>
</dbReference>
<feature type="compositionally biased region" description="Polar residues" evidence="2">
    <location>
        <begin position="196"/>
        <end position="207"/>
    </location>
</feature>
<keyword evidence="3" id="KW-1133">Transmembrane helix</keyword>
<evidence type="ECO:0000256" key="2">
    <source>
        <dbReference type="SAM" id="MobiDB-lite"/>
    </source>
</evidence>
<keyword evidence="3" id="KW-0812">Transmembrane</keyword>
<evidence type="ECO:0000313" key="4">
    <source>
        <dbReference type="EMBL" id="KAF2786972.1"/>
    </source>
</evidence>
<accession>A0A6A6WSC1</accession>
<keyword evidence="5" id="KW-1185">Reference proteome</keyword>